<name>A0A2T8I875_9POAL</name>
<feature type="region of interest" description="Disordered" evidence="1">
    <location>
        <begin position="102"/>
        <end position="134"/>
    </location>
</feature>
<evidence type="ECO:0000313" key="2">
    <source>
        <dbReference type="EMBL" id="PVH33848.1"/>
    </source>
</evidence>
<accession>A0A2T8I875</accession>
<dbReference type="AlphaFoldDB" id="A0A2T8I875"/>
<proteinExistence type="predicted"/>
<dbReference type="PANTHER" id="PTHR33063">
    <property type="entry name" value="OS02G0583500 PROTEIN"/>
    <property type="match status" value="1"/>
</dbReference>
<dbReference type="Gramene" id="PVH33848">
    <property type="protein sequence ID" value="PVH33848"/>
    <property type="gene ID" value="PAHAL_8G078900"/>
</dbReference>
<evidence type="ECO:0000256" key="1">
    <source>
        <dbReference type="SAM" id="MobiDB-lite"/>
    </source>
</evidence>
<dbReference type="Proteomes" id="UP000243499">
    <property type="component" value="Chromosome 8"/>
</dbReference>
<dbReference type="EMBL" id="CM008053">
    <property type="protein sequence ID" value="PVH33848.1"/>
    <property type="molecule type" value="Genomic_DNA"/>
</dbReference>
<organism evidence="2">
    <name type="scientific">Panicum hallii</name>
    <dbReference type="NCBI Taxonomy" id="206008"/>
    <lineage>
        <taxon>Eukaryota</taxon>
        <taxon>Viridiplantae</taxon>
        <taxon>Streptophyta</taxon>
        <taxon>Embryophyta</taxon>
        <taxon>Tracheophyta</taxon>
        <taxon>Spermatophyta</taxon>
        <taxon>Magnoliopsida</taxon>
        <taxon>Liliopsida</taxon>
        <taxon>Poales</taxon>
        <taxon>Poaceae</taxon>
        <taxon>PACMAD clade</taxon>
        <taxon>Panicoideae</taxon>
        <taxon>Panicodae</taxon>
        <taxon>Paniceae</taxon>
        <taxon>Panicinae</taxon>
        <taxon>Panicum</taxon>
        <taxon>Panicum sect. Panicum</taxon>
    </lineage>
</organism>
<reference evidence="2" key="1">
    <citation type="submission" date="2018-04" db="EMBL/GenBank/DDBJ databases">
        <title>WGS assembly of Panicum hallii.</title>
        <authorList>
            <person name="Lovell J."/>
            <person name="Jenkins J."/>
            <person name="Lowry D."/>
            <person name="Mamidi S."/>
            <person name="Sreedasyam A."/>
            <person name="Weng X."/>
            <person name="Barry K."/>
            <person name="Bonette J."/>
            <person name="Campitelli B."/>
            <person name="Daum C."/>
            <person name="Gordon S."/>
            <person name="Gould B."/>
            <person name="Lipzen A."/>
            <person name="Macqueen A."/>
            <person name="Palacio-Mejia J."/>
            <person name="Plott C."/>
            <person name="Shakirov E."/>
            <person name="Shu S."/>
            <person name="Yoshinaga Y."/>
            <person name="Zane M."/>
            <person name="Rokhsar D."/>
            <person name="Grimwood J."/>
            <person name="Schmutz J."/>
            <person name="Juenger T."/>
        </authorList>
    </citation>
    <scope>NUCLEOTIDE SEQUENCE [LARGE SCALE GENOMIC DNA]</scope>
    <source>
        <strain evidence="2">FIL2</strain>
    </source>
</reference>
<feature type="compositionally biased region" description="Polar residues" evidence="1">
    <location>
        <begin position="102"/>
        <end position="118"/>
    </location>
</feature>
<sequence>MGKTIESDNEYDPSSDIDNQCDSDDDYDDDLNNEDNTETASKANPKTSPISNASRLPSTSPPISTPSGNTEHSTPSPTPILVVFPQVTPTTSVNQSVPIETSLGVQSSRQSNDINDSNDQVDADSEGHTIEGEPEVRKKTIGLGLEKMIKRENKLPIQVAEGKKRPDVPLQAAKLASETGVALRDKLPIYTSWKLYEKDGGAVEVQKVLDKVANRLDVDVKNDGPSKSACTDIIKKGVKQQRYHLKRKYFDESLTMEQLLAKEPPLKMKKEEWIELVKYWCDPKNQEKSAKNKVNRSKVQLHQKTGSRSYIAYRYSLRPKYNNSDPDAVEFFGECMNSSKNGRTPLANEIYVRSKMI</sequence>
<dbReference type="InterPro" id="IPR004252">
    <property type="entry name" value="Probable_transposase_24"/>
</dbReference>
<protein>
    <submittedName>
        <fullName evidence="2">Uncharacterized protein</fullName>
    </submittedName>
</protein>
<feature type="compositionally biased region" description="Basic and acidic residues" evidence="1">
    <location>
        <begin position="125"/>
        <end position="134"/>
    </location>
</feature>
<feature type="compositionally biased region" description="Polar residues" evidence="1">
    <location>
        <begin position="38"/>
        <end position="56"/>
    </location>
</feature>
<dbReference type="PANTHER" id="PTHR33063:SF16">
    <property type="entry name" value="OS02G0241300 PROTEIN"/>
    <property type="match status" value="1"/>
</dbReference>
<feature type="compositionally biased region" description="Acidic residues" evidence="1">
    <location>
        <begin position="7"/>
        <end position="37"/>
    </location>
</feature>
<feature type="region of interest" description="Disordered" evidence="1">
    <location>
        <begin position="1"/>
        <end position="82"/>
    </location>
</feature>
<dbReference type="Pfam" id="PF03004">
    <property type="entry name" value="Transposase_24"/>
    <property type="match status" value="1"/>
</dbReference>
<gene>
    <name evidence="2" type="ORF">PAHAL_8G078900</name>
</gene>